<organism evidence="1 2">
    <name type="scientific">Steinernema glaseri</name>
    <dbReference type="NCBI Taxonomy" id="37863"/>
    <lineage>
        <taxon>Eukaryota</taxon>
        <taxon>Metazoa</taxon>
        <taxon>Ecdysozoa</taxon>
        <taxon>Nematoda</taxon>
        <taxon>Chromadorea</taxon>
        <taxon>Rhabditida</taxon>
        <taxon>Tylenchina</taxon>
        <taxon>Panagrolaimomorpha</taxon>
        <taxon>Strongyloidoidea</taxon>
        <taxon>Steinernematidae</taxon>
        <taxon>Steinernema</taxon>
    </lineage>
</organism>
<sequence length="172" mass="19506">MSCTGPLLGLPKDQHRARPLSHAQGVFLHLRSYASTKNRDEGEVQKTRGKVSSLCMYMELQRVIPQDSEFLSVLDMLIAAPQFCVPPRSNAMVTVLQAVLLLLAILLVVQSSAQVADYGPEGTVVLMPRLRRNALMFSKLHRQQTWPFISDKRYEYPKRLVVNALFGRDRIR</sequence>
<proteinExistence type="predicted"/>
<evidence type="ECO:0000313" key="2">
    <source>
        <dbReference type="WBParaSite" id="L893_g1512.t1"/>
    </source>
</evidence>
<accession>A0A1I7YDU1</accession>
<keyword evidence="1" id="KW-1185">Reference proteome</keyword>
<dbReference type="AlphaFoldDB" id="A0A1I7YDU1"/>
<reference evidence="2" key="1">
    <citation type="submission" date="2016-11" db="UniProtKB">
        <authorList>
            <consortium name="WormBaseParasite"/>
        </authorList>
    </citation>
    <scope>IDENTIFICATION</scope>
</reference>
<dbReference type="Proteomes" id="UP000095287">
    <property type="component" value="Unplaced"/>
</dbReference>
<name>A0A1I7YDU1_9BILA</name>
<protein>
    <submittedName>
        <fullName evidence="2">Neuropeptide-Like Protein</fullName>
    </submittedName>
</protein>
<dbReference type="WBParaSite" id="L893_g1512.t1">
    <property type="protein sequence ID" value="L893_g1512.t1"/>
    <property type="gene ID" value="L893_g1512"/>
</dbReference>
<evidence type="ECO:0000313" key="1">
    <source>
        <dbReference type="Proteomes" id="UP000095287"/>
    </source>
</evidence>